<reference evidence="2 3" key="1">
    <citation type="journal article" date="2018" name="Mol. Biol. Evol.">
        <title>Broad Genomic Sampling Reveals a Smut Pathogenic Ancestry of the Fungal Clade Ustilaginomycotina.</title>
        <authorList>
            <person name="Kijpornyongpan T."/>
            <person name="Mondo S.J."/>
            <person name="Barry K."/>
            <person name="Sandor L."/>
            <person name="Lee J."/>
            <person name="Lipzen A."/>
            <person name="Pangilinan J."/>
            <person name="LaButti K."/>
            <person name="Hainaut M."/>
            <person name="Henrissat B."/>
            <person name="Grigoriev I.V."/>
            <person name="Spatafora J.W."/>
            <person name="Aime M.C."/>
        </authorList>
    </citation>
    <scope>NUCLEOTIDE SEQUENCE [LARGE SCALE GENOMIC DNA]</scope>
    <source>
        <strain evidence="2 3">MCA 5214</strain>
    </source>
</reference>
<gene>
    <name evidence="2" type="ORF">BDZ90DRAFT_234904</name>
</gene>
<protein>
    <recommendedName>
        <fullName evidence="4">Snf7-domain-containing protein</fullName>
    </recommendedName>
</protein>
<feature type="region of interest" description="Disordered" evidence="1">
    <location>
        <begin position="1"/>
        <end position="26"/>
    </location>
</feature>
<accession>A0A316UHB5</accession>
<organism evidence="2 3">
    <name type="scientific">Jaminaea rosea</name>
    <dbReference type="NCBI Taxonomy" id="1569628"/>
    <lineage>
        <taxon>Eukaryota</taxon>
        <taxon>Fungi</taxon>
        <taxon>Dikarya</taxon>
        <taxon>Basidiomycota</taxon>
        <taxon>Ustilaginomycotina</taxon>
        <taxon>Exobasidiomycetes</taxon>
        <taxon>Microstromatales</taxon>
        <taxon>Microstromatales incertae sedis</taxon>
        <taxon>Jaminaea</taxon>
    </lineage>
</organism>
<dbReference type="STRING" id="1569628.A0A316UHB5"/>
<dbReference type="PANTHER" id="PTHR22761">
    <property type="entry name" value="CHARGED MULTIVESICULAR BODY PROTEIN"/>
    <property type="match status" value="1"/>
</dbReference>
<dbReference type="Pfam" id="PF03357">
    <property type="entry name" value="Snf7"/>
    <property type="match status" value="1"/>
</dbReference>
<feature type="region of interest" description="Disordered" evidence="1">
    <location>
        <begin position="423"/>
        <end position="499"/>
    </location>
</feature>
<dbReference type="GO" id="GO:0006900">
    <property type="term" value="P:vesicle budding from membrane"/>
    <property type="evidence" value="ECO:0007669"/>
    <property type="project" value="TreeGrafter"/>
</dbReference>
<dbReference type="GO" id="GO:0000815">
    <property type="term" value="C:ESCRT III complex"/>
    <property type="evidence" value="ECO:0007669"/>
    <property type="project" value="TreeGrafter"/>
</dbReference>
<sequence length="499" mass="54216">MAKPASSASDYIASHPDLRDPSSSSSPIASLYSSLSSLRSRNPSAYHANVKWWSTTLHDWAWQGVQSTPSNSRLILTVEPSLADALTLNDVARPTAIPTAVAAMIKAGELVALEDYLAATKQIRKGSQPSRSSSSSSLIPTPRQVLSFVVARPFWYALRMAGLSSSDDDDIAGSAHYDEDDDWPRVSAKWVSLPNVEKAASLVLSQPMPASLLSCPLFSLASFRSHVRQALPHLTADVDFDVLLKHLARDKRVAIVQGDVVKIAPDGATQVKPITEEEQSTFAVRETQTRLAAQVQDIEARVDQRTKEIKSIIASQPSSANASSSPRIRHLLSSRRALNDLLARRLDSLSQLESVLLRIEQAHDDVALVAAYDLAGEALRGLHKQSGGAERAEDVMTRLQQSMADQRDVEEAMRVGGAVMTEGEIDEDELKEEMERMEREERDKHSTAQPTEDKETAGTAAAAQEAQLRGLAAPTTPQEGAAATSEPARAQHQLEKLNA</sequence>
<dbReference type="RefSeq" id="XP_025359241.1">
    <property type="nucleotide sequence ID" value="XM_025507185.1"/>
</dbReference>
<evidence type="ECO:0008006" key="4">
    <source>
        <dbReference type="Google" id="ProtNLM"/>
    </source>
</evidence>
<dbReference type="EMBL" id="KZ819680">
    <property type="protein sequence ID" value="PWN24629.1"/>
    <property type="molecule type" value="Genomic_DNA"/>
</dbReference>
<evidence type="ECO:0000313" key="3">
    <source>
        <dbReference type="Proteomes" id="UP000245884"/>
    </source>
</evidence>
<dbReference type="GO" id="GO:0032511">
    <property type="term" value="P:late endosome to vacuole transport via multivesicular body sorting pathway"/>
    <property type="evidence" value="ECO:0007669"/>
    <property type="project" value="TreeGrafter"/>
</dbReference>
<dbReference type="Proteomes" id="UP000245884">
    <property type="component" value="Unassembled WGS sequence"/>
</dbReference>
<name>A0A316UHB5_9BASI</name>
<dbReference type="OrthoDB" id="10250120at2759"/>
<dbReference type="GO" id="GO:0005771">
    <property type="term" value="C:multivesicular body"/>
    <property type="evidence" value="ECO:0007669"/>
    <property type="project" value="TreeGrafter"/>
</dbReference>
<keyword evidence="3" id="KW-1185">Reference proteome</keyword>
<dbReference type="AlphaFoldDB" id="A0A316UHB5"/>
<dbReference type="InterPro" id="IPR005024">
    <property type="entry name" value="Snf7_fam"/>
</dbReference>
<evidence type="ECO:0000313" key="2">
    <source>
        <dbReference type="EMBL" id="PWN24629.1"/>
    </source>
</evidence>
<feature type="compositionally biased region" description="Basic and acidic residues" evidence="1">
    <location>
        <begin position="433"/>
        <end position="456"/>
    </location>
</feature>
<proteinExistence type="predicted"/>
<dbReference type="GeneID" id="37029008"/>
<feature type="compositionally biased region" description="Acidic residues" evidence="1">
    <location>
        <begin position="423"/>
        <end position="432"/>
    </location>
</feature>
<evidence type="ECO:0000256" key="1">
    <source>
        <dbReference type="SAM" id="MobiDB-lite"/>
    </source>
</evidence>
<dbReference type="GO" id="GO:0009898">
    <property type="term" value="C:cytoplasmic side of plasma membrane"/>
    <property type="evidence" value="ECO:0007669"/>
    <property type="project" value="TreeGrafter"/>
</dbReference>
<dbReference type="PANTHER" id="PTHR22761:SF96">
    <property type="entry name" value="BCDNA.GH08385"/>
    <property type="match status" value="1"/>
</dbReference>
<feature type="compositionally biased region" description="Low complexity" evidence="1">
    <location>
        <begin position="457"/>
        <end position="473"/>
    </location>
</feature>